<dbReference type="AlphaFoldDB" id="A0A380E0X5"/>
<dbReference type="SUPFAM" id="SSF53098">
    <property type="entry name" value="Ribonuclease H-like"/>
    <property type="match status" value="1"/>
</dbReference>
<evidence type="ECO:0000313" key="3">
    <source>
        <dbReference type="Proteomes" id="UP000254502"/>
    </source>
</evidence>
<dbReference type="EMBL" id="UHAQ01000003">
    <property type="protein sequence ID" value="SUK81791.1"/>
    <property type="molecule type" value="Genomic_DNA"/>
</dbReference>
<dbReference type="GO" id="GO:0006260">
    <property type="term" value="P:DNA replication"/>
    <property type="evidence" value="ECO:0007669"/>
    <property type="project" value="InterPro"/>
</dbReference>
<protein>
    <submittedName>
        <fullName evidence="2">DNA polymerase III subunit alpha</fullName>
        <ecNumber evidence="2">2.7.7.7</ecNumber>
    </submittedName>
</protein>
<name>A0A380E0X5_STAAU</name>
<gene>
    <name evidence="2" type="primary">polC_8</name>
    <name evidence="2" type="ORF">NCTC5664_02226</name>
</gene>
<dbReference type="Proteomes" id="UP000254502">
    <property type="component" value="Unassembled WGS sequence"/>
</dbReference>
<feature type="domain" description="Polymerase/histidinol phosphatase N-terminal" evidence="1">
    <location>
        <begin position="1"/>
        <end position="60"/>
    </location>
</feature>
<dbReference type="InterPro" id="IPR003141">
    <property type="entry name" value="Pol/His_phosphatase_N"/>
</dbReference>
<dbReference type="GO" id="GO:0003887">
    <property type="term" value="F:DNA-directed DNA polymerase activity"/>
    <property type="evidence" value="ECO:0007669"/>
    <property type="project" value="UniProtKB-EC"/>
</dbReference>
<dbReference type="SMART" id="SM00481">
    <property type="entry name" value="POLIIIAc"/>
    <property type="match status" value="1"/>
</dbReference>
<proteinExistence type="predicted"/>
<dbReference type="GO" id="GO:0008408">
    <property type="term" value="F:3'-5' exonuclease activity"/>
    <property type="evidence" value="ECO:0007669"/>
    <property type="project" value="InterPro"/>
</dbReference>
<organism evidence="2 3">
    <name type="scientific">Staphylococcus aureus</name>
    <dbReference type="NCBI Taxonomy" id="1280"/>
    <lineage>
        <taxon>Bacteria</taxon>
        <taxon>Bacillati</taxon>
        <taxon>Bacillota</taxon>
        <taxon>Bacilli</taxon>
        <taxon>Bacillales</taxon>
        <taxon>Staphylococcaceae</taxon>
        <taxon>Staphylococcus</taxon>
    </lineage>
</organism>
<dbReference type="Pfam" id="PF02811">
    <property type="entry name" value="PHP"/>
    <property type="match status" value="1"/>
</dbReference>
<dbReference type="Pfam" id="PF00929">
    <property type="entry name" value="RNase_T"/>
    <property type="match status" value="1"/>
</dbReference>
<dbReference type="InterPro" id="IPR013520">
    <property type="entry name" value="Ribonucl_H"/>
</dbReference>
<dbReference type="InterPro" id="IPR016195">
    <property type="entry name" value="Pol/histidinol_Pase-like"/>
</dbReference>
<dbReference type="Gene3D" id="3.20.20.140">
    <property type="entry name" value="Metal-dependent hydrolases"/>
    <property type="match status" value="1"/>
</dbReference>
<dbReference type="EC" id="2.7.7.7" evidence="2"/>
<sequence length="134" mass="14933">MSQMDGIPNIGAYVKQAADWGHPAIAVTDHNVVQAFPDAHAAAEKHGIKMIYGMEGMLVDDGVPIAYKPQDVVLKDATYVVFDVETTGLSNQYDKIIELAAVKVHNGEIIDKFERFSNPHERLSETDYQFDAYY</sequence>
<dbReference type="PANTHER" id="PTHR32294:SF5">
    <property type="entry name" value="DNA POLYMERASE III POLC-TYPE"/>
    <property type="match status" value="1"/>
</dbReference>
<dbReference type="PANTHER" id="PTHR32294">
    <property type="entry name" value="DNA POLYMERASE III SUBUNIT ALPHA"/>
    <property type="match status" value="1"/>
</dbReference>
<evidence type="ECO:0000313" key="2">
    <source>
        <dbReference type="EMBL" id="SUK81791.1"/>
    </source>
</evidence>
<keyword evidence="2" id="KW-0548">Nucleotidyltransferase</keyword>
<dbReference type="InterPro" id="IPR012337">
    <property type="entry name" value="RNaseH-like_sf"/>
</dbReference>
<accession>A0A380E0X5</accession>
<dbReference type="InterPro" id="IPR004013">
    <property type="entry name" value="PHP_dom"/>
</dbReference>
<keyword evidence="2" id="KW-0808">Transferase</keyword>
<evidence type="ECO:0000259" key="1">
    <source>
        <dbReference type="SMART" id="SM00481"/>
    </source>
</evidence>
<reference evidence="2 3" key="1">
    <citation type="submission" date="2018-06" db="EMBL/GenBank/DDBJ databases">
        <authorList>
            <consortium name="Pathogen Informatics"/>
            <person name="Doyle S."/>
        </authorList>
    </citation>
    <scope>NUCLEOTIDE SEQUENCE [LARGE SCALE GENOMIC DNA]</scope>
    <source>
        <strain evidence="2 3">NCTC5664</strain>
    </source>
</reference>
<dbReference type="InterPro" id="IPR004805">
    <property type="entry name" value="DnaE2/DnaE/PolC"/>
</dbReference>
<dbReference type="SUPFAM" id="SSF89550">
    <property type="entry name" value="PHP domain-like"/>
    <property type="match status" value="1"/>
</dbReference>